<accession>A0A7R8W4G6</accession>
<name>A0A7R8W4G6_9CRUS</name>
<proteinExistence type="predicted"/>
<protein>
    <submittedName>
        <fullName evidence="1">Uncharacterized protein</fullName>
    </submittedName>
</protein>
<sequence>MMPSVKARLLAPQHTHASGRGPRGRGFRVVDAPPFDSFSSSMADGVLEYFFNDLRSLQRISAFVLVLDLNSAKLDETLVDVLRVCQSLYGLEILDSLLIAFADSTLDVSSPENRKNAAIATHSQQELILSQLRCQFHLPSNYEFHTFVLNCAQGKASPGTEAVISSILEQSIELEERTLVDLLDIKQSATDSNLRSDEVICLWGEARSYLENDLLRRCDLIDDPRIQRQSKLLRQRLGKAVAVADREELPSPVHWNFLVEPSASSILQEVDERLTSLMEENSAKRFQSDLSRACEPILHGLRQLDSLLRSTQEEEASVTCSLVYSTLTGALEHVEEVSNGVERGQGDAGLRRGGA</sequence>
<dbReference type="EMBL" id="OB660123">
    <property type="protein sequence ID" value="CAD7222921.1"/>
    <property type="molecule type" value="Genomic_DNA"/>
</dbReference>
<reference evidence="1" key="1">
    <citation type="submission" date="2020-11" db="EMBL/GenBank/DDBJ databases">
        <authorList>
            <person name="Tran Van P."/>
        </authorList>
    </citation>
    <scope>NUCLEOTIDE SEQUENCE</scope>
</reference>
<evidence type="ECO:0000313" key="1">
    <source>
        <dbReference type="EMBL" id="CAD7222921.1"/>
    </source>
</evidence>
<organism evidence="1">
    <name type="scientific">Cyprideis torosa</name>
    <dbReference type="NCBI Taxonomy" id="163714"/>
    <lineage>
        <taxon>Eukaryota</taxon>
        <taxon>Metazoa</taxon>
        <taxon>Ecdysozoa</taxon>
        <taxon>Arthropoda</taxon>
        <taxon>Crustacea</taxon>
        <taxon>Oligostraca</taxon>
        <taxon>Ostracoda</taxon>
        <taxon>Podocopa</taxon>
        <taxon>Podocopida</taxon>
        <taxon>Cytherocopina</taxon>
        <taxon>Cytheroidea</taxon>
        <taxon>Cytherideidae</taxon>
        <taxon>Cyprideis</taxon>
    </lineage>
</organism>
<gene>
    <name evidence="1" type="ORF">CTOB1V02_LOCUS917</name>
</gene>
<dbReference type="AlphaFoldDB" id="A0A7R8W4G6"/>